<dbReference type="InterPro" id="IPR014907">
    <property type="entry name" value="BT4734-like_N"/>
</dbReference>
<dbReference type="Proteomes" id="UP000305751">
    <property type="component" value="Unassembled WGS sequence"/>
</dbReference>
<dbReference type="Pfam" id="PF08800">
    <property type="entry name" value="BT4734-like_N"/>
    <property type="match status" value="1"/>
</dbReference>
<evidence type="ECO:0000313" key="3">
    <source>
        <dbReference type="EMBL" id="TGY01113.1"/>
    </source>
</evidence>
<dbReference type="EMBL" id="SRZA01000047">
    <property type="protein sequence ID" value="TGY01113.1"/>
    <property type="molecule type" value="Genomic_DNA"/>
</dbReference>
<evidence type="ECO:0000313" key="4">
    <source>
        <dbReference type="Proteomes" id="UP000305751"/>
    </source>
</evidence>
<evidence type="ECO:0000256" key="1">
    <source>
        <dbReference type="SAM" id="MobiDB-lite"/>
    </source>
</evidence>
<gene>
    <name evidence="3" type="ORF">E5356_13790</name>
</gene>
<dbReference type="Pfam" id="PF13148">
    <property type="entry name" value="DUF3987"/>
    <property type="match status" value="1"/>
</dbReference>
<organism evidence="3 4">
    <name type="scientific">Bacteroides acidifaciens</name>
    <dbReference type="NCBI Taxonomy" id="85831"/>
    <lineage>
        <taxon>Bacteria</taxon>
        <taxon>Pseudomonadati</taxon>
        <taxon>Bacteroidota</taxon>
        <taxon>Bacteroidia</taxon>
        <taxon>Bacteroidales</taxon>
        <taxon>Bacteroidaceae</taxon>
        <taxon>Bacteroides</taxon>
    </lineage>
</organism>
<name>A0A4S2AK09_9BACE</name>
<reference evidence="3 4" key="1">
    <citation type="submission" date="2019-04" db="EMBL/GenBank/DDBJ databases">
        <title>Microbes associate with the intestines of laboratory mice.</title>
        <authorList>
            <person name="Navarre W."/>
            <person name="Wong E."/>
            <person name="Huang K."/>
            <person name="Tropini C."/>
            <person name="Ng K."/>
            <person name="Yu B."/>
        </authorList>
    </citation>
    <scope>NUCLEOTIDE SEQUENCE [LARGE SCALE GENOMIC DNA]</scope>
    <source>
        <strain evidence="3 4">NM70_E10</strain>
    </source>
</reference>
<feature type="region of interest" description="Disordered" evidence="1">
    <location>
        <begin position="473"/>
        <end position="494"/>
    </location>
</feature>
<dbReference type="InterPro" id="IPR025048">
    <property type="entry name" value="DUF3987"/>
</dbReference>
<sequence length="703" mass="78675">MKTTAPSSQPQSKKFSFSFFNNLWSKESSVITLHELYLRETSPLWKPKTESYRKLKGRPDRENEAKMTKDSMPVVIVEGICRPHCSHAAANLEKMSSLAMYDLDHCGQRTAEIKALICRLPYVTYAHNSISGEGLKIIVYLDVNTPEEYPLAYAICQQTLQRIAGHPCDEQCARITQPCSCVWDPNAYYNPAPEPYPWREELAADPSLAQLVHSPQYTYANGNSTPYPTGINGKFSPIPPLTEACGYIEAFVHTFFQYHPWQKGNRHESMLALGRSARRKGFSKEELEKLTSVMAAEIVGNGYTLKELQKDLFAGYQYVDISYKPENAPNLLPTLTTANYGQNYSENSTADEEELSIKDEELRSSSPCIPAEVYQHLPSFLQRALIAARTDRERDILLLGILANLSGCLPNVTVSFDQRYYSPHLFLLVIASSASGKGLLTLASRLPESINNYLKGENKKKKEAYERELEAWEKANQPGKKGGASPAATTPPSMPEKPEYLYLCGAPSTSKNQLIRRLKINGKLGLIINASELDMISGAMRQKCGHHDDVFRAAFHHEPVSTDYKVDDQIICAEDPHLALSFTGTPNQLAFFIPSLGNGLYSRFIILTAESRWKYRSAAPIKGKEDYDTFFKKLSGEVLDMFLFLQQSPTEVTLSDSQWEEHTAYFSQLLNEVACEKADAPGSIVLCAALIVARIACRTFVVS</sequence>
<feature type="domain" description="BT4734-like N-terminal" evidence="2">
    <location>
        <begin position="67"/>
        <end position="189"/>
    </location>
</feature>
<dbReference type="RefSeq" id="WP_136014628.1">
    <property type="nucleotide sequence ID" value="NZ_CAKOCY010000042.1"/>
</dbReference>
<evidence type="ECO:0000259" key="2">
    <source>
        <dbReference type="Pfam" id="PF08800"/>
    </source>
</evidence>
<accession>A0A4S2AK09</accession>
<protein>
    <submittedName>
        <fullName evidence="3">DUF3987 domain-containing protein</fullName>
    </submittedName>
</protein>
<proteinExistence type="predicted"/>
<dbReference type="AlphaFoldDB" id="A0A4S2AK09"/>
<comment type="caution">
    <text evidence="3">The sequence shown here is derived from an EMBL/GenBank/DDBJ whole genome shotgun (WGS) entry which is preliminary data.</text>
</comment>
<keyword evidence="4" id="KW-1185">Reference proteome</keyword>